<organism evidence="6 7">
    <name type="scientific">Aureimonas altamirensis</name>
    <dbReference type="NCBI Taxonomy" id="370622"/>
    <lineage>
        <taxon>Bacteria</taxon>
        <taxon>Pseudomonadati</taxon>
        <taxon>Pseudomonadota</taxon>
        <taxon>Alphaproteobacteria</taxon>
        <taxon>Hyphomicrobiales</taxon>
        <taxon>Aurantimonadaceae</taxon>
        <taxon>Aureimonas</taxon>
    </lineage>
</organism>
<evidence type="ECO:0000313" key="7">
    <source>
        <dbReference type="Proteomes" id="UP000030826"/>
    </source>
</evidence>
<dbReference type="InterPro" id="IPR036188">
    <property type="entry name" value="FAD/NAD-bd_sf"/>
</dbReference>
<gene>
    <name evidence="6" type="ORF">LA66_08155</name>
</gene>
<evidence type="ECO:0000256" key="2">
    <source>
        <dbReference type="ARBA" id="ARBA00022630"/>
    </source>
</evidence>
<comment type="cofactor">
    <cofactor evidence="1">
        <name>FAD</name>
        <dbReference type="ChEBI" id="CHEBI:57692"/>
    </cofactor>
</comment>
<dbReference type="PANTHER" id="PTHR10961:SF7">
    <property type="entry name" value="FAD DEPENDENT OXIDOREDUCTASE DOMAIN-CONTAINING PROTEIN"/>
    <property type="match status" value="1"/>
</dbReference>
<proteinExistence type="predicted"/>
<dbReference type="Gene3D" id="3.30.9.10">
    <property type="entry name" value="D-Amino Acid Oxidase, subunit A, domain 2"/>
    <property type="match status" value="1"/>
</dbReference>
<evidence type="ECO:0000256" key="1">
    <source>
        <dbReference type="ARBA" id="ARBA00001974"/>
    </source>
</evidence>
<dbReference type="PANTHER" id="PTHR10961">
    <property type="entry name" value="PEROXISOMAL SARCOSINE OXIDASE"/>
    <property type="match status" value="1"/>
</dbReference>
<dbReference type="Proteomes" id="UP000030826">
    <property type="component" value="Unassembled WGS sequence"/>
</dbReference>
<keyword evidence="4" id="KW-0560">Oxidoreductase</keyword>
<accession>A0A0B1Q2G4</accession>
<feature type="domain" description="FAD dependent oxidoreductase" evidence="5">
    <location>
        <begin position="5"/>
        <end position="366"/>
    </location>
</feature>
<dbReference type="InterPro" id="IPR045170">
    <property type="entry name" value="MTOX"/>
</dbReference>
<dbReference type="RefSeq" id="WP_039191235.1">
    <property type="nucleotide sequence ID" value="NZ_JRFJ01000002.1"/>
</dbReference>
<evidence type="ECO:0000256" key="4">
    <source>
        <dbReference type="ARBA" id="ARBA00023002"/>
    </source>
</evidence>
<dbReference type="EMBL" id="JRFJ01000002">
    <property type="protein sequence ID" value="KHJ54564.1"/>
    <property type="molecule type" value="Genomic_DNA"/>
</dbReference>
<evidence type="ECO:0000313" key="6">
    <source>
        <dbReference type="EMBL" id="KHJ54564.1"/>
    </source>
</evidence>
<dbReference type="GO" id="GO:0050660">
    <property type="term" value="F:flavin adenine dinucleotide binding"/>
    <property type="evidence" value="ECO:0007669"/>
    <property type="project" value="InterPro"/>
</dbReference>
<dbReference type="InterPro" id="IPR006076">
    <property type="entry name" value="FAD-dep_OxRdtase"/>
</dbReference>
<protein>
    <submittedName>
        <fullName evidence="6">Methyltryptophan oxidase</fullName>
    </submittedName>
</protein>
<dbReference type="OrthoDB" id="9806257at2"/>
<comment type="caution">
    <text evidence="6">The sequence shown here is derived from an EMBL/GenBank/DDBJ whole genome shotgun (WGS) entry which is preliminary data.</text>
</comment>
<dbReference type="GO" id="GO:0008115">
    <property type="term" value="F:sarcosine oxidase activity"/>
    <property type="evidence" value="ECO:0007669"/>
    <property type="project" value="TreeGrafter"/>
</dbReference>
<dbReference type="SUPFAM" id="SSF51905">
    <property type="entry name" value="FAD/NAD(P)-binding domain"/>
    <property type="match status" value="1"/>
</dbReference>
<evidence type="ECO:0000256" key="3">
    <source>
        <dbReference type="ARBA" id="ARBA00022827"/>
    </source>
</evidence>
<dbReference type="AlphaFoldDB" id="A0A0B1Q2G4"/>
<reference evidence="6 7" key="1">
    <citation type="submission" date="2014-09" db="EMBL/GenBank/DDBJ databases">
        <title>Isolation and characterization of Aurantimonas altamirensis ON-56566 from clinical sample following a dog bite.</title>
        <authorList>
            <person name="Eshaghi A."/>
            <person name="Li A."/>
            <person name="Shahinas D."/>
            <person name="Bahn P."/>
            <person name="Kus J.V."/>
            <person name="Patel S.N."/>
        </authorList>
    </citation>
    <scope>NUCLEOTIDE SEQUENCE [LARGE SCALE GENOMIC DNA]</scope>
    <source>
        <strain evidence="6 7">ON-56566</strain>
    </source>
</reference>
<dbReference type="Gene3D" id="3.50.50.60">
    <property type="entry name" value="FAD/NAD(P)-binding domain"/>
    <property type="match status" value="1"/>
</dbReference>
<dbReference type="Pfam" id="PF01266">
    <property type="entry name" value="DAO"/>
    <property type="match status" value="1"/>
</dbReference>
<name>A0A0B1Q2G4_9HYPH</name>
<dbReference type="STRING" id="370622.LA66_08155"/>
<sequence length="386" mass="42003">MDNHDVAVIGLGAMGSAVLYQLSKAGVDVVGIDRFAPPHAQGSSHGDTRITRMAVGEGEDYVPFVLRSHAIWKELEAATGKPLLTECGALIVAPGDLKSSHHGKPDFLARTFAAAERFAIPHERLEASQIRARFPHLSGITDDAVAYFEPGGGFVRPELCIETQLVEARRHGAHLKTDTTVLAIEAIDGGVRIETDGGTIRARRVVVCAGAWNAELLGAPFDALLSVNRQVLHWFELERREDASEPVIIWMHGDGDSDYFYGFPPLPGESAQKFATETYRETTTADAIDRQVLPAESAEFFRTHIAQRVAGVGPRVVKAAACLYTMTPDRGFILDWHPRMKDVFVVSACSGHGFKHSAGIGETVAREVTHGGETKLRPFSVSRFGR</sequence>
<dbReference type="SUPFAM" id="SSF54373">
    <property type="entry name" value="FAD-linked reductases, C-terminal domain"/>
    <property type="match status" value="1"/>
</dbReference>
<dbReference type="NCBIfam" id="NF008425">
    <property type="entry name" value="PRK11259.1"/>
    <property type="match status" value="1"/>
</dbReference>
<evidence type="ECO:0000259" key="5">
    <source>
        <dbReference type="Pfam" id="PF01266"/>
    </source>
</evidence>
<keyword evidence="2" id="KW-0285">Flavoprotein</keyword>
<keyword evidence="3" id="KW-0274">FAD</keyword>